<reference evidence="9" key="3">
    <citation type="submission" date="2025-09" db="UniProtKB">
        <authorList>
            <consortium name="Ensembl"/>
        </authorList>
    </citation>
    <scope>IDENTIFICATION</scope>
</reference>
<keyword evidence="5" id="KW-0395">Inflammatory response</keyword>
<dbReference type="InterPro" id="IPR001315">
    <property type="entry name" value="CARD"/>
</dbReference>
<dbReference type="PANTHER" id="PTHR46985:SF2">
    <property type="entry name" value="APOPTOSIS-ASSOCIATED SPECK-LIKE PROTEIN CONTAINING A CARD"/>
    <property type="match status" value="1"/>
</dbReference>
<dbReference type="PANTHER" id="PTHR46985">
    <property type="entry name" value="NACHT, LRR AND PYD DOMAINS-CONTAINING PROTEIN 1"/>
    <property type="match status" value="1"/>
</dbReference>
<dbReference type="InterPro" id="IPR004020">
    <property type="entry name" value="DAPIN"/>
</dbReference>
<organism evidence="9 10">
    <name type="scientific">Podarcis muralis</name>
    <name type="common">Wall lizard</name>
    <name type="synonym">Lacerta muralis</name>
    <dbReference type="NCBI Taxonomy" id="64176"/>
    <lineage>
        <taxon>Eukaryota</taxon>
        <taxon>Metazoa</taxon>
        <taxon>Chordata</taxon>
        <taxon>Craniata</taxon>
        <taxon>Vertebrata</taxon>
        <taxon>Euteleostomi</taxon>
        <taxon>Lepidosauria</taxon>
        <taxon>Squamata</taxon>
        <taxon>Bifurcata</taxon>
        <taxon>Unidentata</taxon>
        <taxon>Episquamata</taxon>
        <taxon>Laterata</taxon>
        <taxon>Lacertibaenia</taxon>
        <taxon>Lacertidae</taxon>
        <taxon>Podarcis</taxon>
    </lineage>
</organism>
<evidence type="ECO:0000256" key="2">
    <source>
        <dbReference type="ARBA" id="ARBA00022490"/>
    </source>
</evidence>
<dbReference type="GO" id="GO:0006954">
    <property type="term" value="P:inflammatory response"/>
    <property type="evidence" value="ECO:0007669"/>
    <property type="project" value="UniProtKB-KW"/>
</dbReference>
<dbReference type="InterPro" id="IPR051249">
    <property type="entry name" value="NLRP_Inflammasome"/>
</dbReference>
<evidence type="ECO:0000256" key="5">
    <source>
        <dbReference type="ARBA" id="ARBA00023198"/>
    </source>
</evidence>
<keyword evidence="6" id="KW-1271">Inflammasome</keyword>
<dbReference type="SMART" id="SM01289">
    <property type="entry name" value="PYRIN"/>
    <property type="match status" value="1"/>
</dbReference>
<evidence type="ECO:0008006" key="11">
    <source>
        <dbReference type="Google" id="ProtNLM"/>
    </source>
</evidence>
<dbReference type="SUPFAM" id="SSF47986">
    <property type="entry name" value="DEATH domain"/>
    <property type="match status" value="2"/>
</dbReference>
<evidence type="ECO:0000256" key="6">
    <source>
        <dbReference type="ARBA" id="ARBA00023233"/>
    </source>
</evidence>
<keyword evidence="4" id="KW-0391">Immunity</keyword>
<name>A0A670JMA8_PODMU</name>
<keyword evidence="2" id="KW-0963">Cytoplasm</keyword>
<dbReference type="InterPro" id="IPR011029">
    <property type="entry name" value="DEATH-like_dom_sf"/>
</dbReference>
<evidence type="ECO:0000313" key="9">
    <source>
        <dbReference type="Ensembl" id="ENSPMRP00000024102.1"/>
    </source>
</evidence>
<dbReference type="PROSITE" id="PS50209">
    <property type="entry name" value="CARD"/>
    <property type="match status" value="1"/>
</dbReference>
<dbReference type="Proteomes" id="UP000472272">
    <property type="component" value="Chromosome 13"/>
</dbReference>
<dbReference type="Ensembl" id="ENSPMRT00000025566.1">
    <property type="protein sequence ID" value="ENSPMRP00000024102.1"/>
    <property type="gene ID" value="ENSPMRG00000015586.1"/>
</dbReference>
<feature type="domain" description="Pyrin" evidence="8">
    <location>
        <begin position="1"/>
        <end position="92"/>
    </location>
</feature>
<reference evidence="9" key="2">
    <citation type="submission" date="2025-08" db="UniProtKB">
        <authorList>
            <consortium name="Ensembl"/>
        </authorList>
    </citation>
    <scope>IDENTIFICATION</scope>
</reference>
<evidence type="ECO:0000259" key="7">
    <source>
        <dbReference type="PROSITE" id="PS50209"/>
    </source>
</evidence>
<keyword evidence="10" id="KW-1185">Reference proteome</keyword>
<dbReference type="GeneTree" id="ENSGT00940000161873"/>
<reference evidence="9 10" key="1">
    <citation type="journal article" date="2019" name="Proc. Natl. Acad. Sci. U.S.A.">
        <title>Regulatory changes in pterin and carotenoid genes underlie balanced color polymorphisms in the wall lizard.</title>
        <authorList>
            <person name="Andrade P."/>
            <person name="Pinho C."/>
            <person name="Perez I de Lanuza G."/>
            <person name="Afonso S."/>
            <person name="Brejcha J."/>
            <person name="Rubin C.J."/>
            <person name="Wallerman O."/>
            <person name="Pereira P."/>
            <person name="Sabatino S.J."/>
            <person name="Bellati A."/>
            <person name="Pellitteri-Rosa D."/>
            <person name="Bosakova Z."/>
            <person name="Bunikis I."/>
            <person name="Carretero M.A."/>
            <person name="Feiner N."/>
            <person name="Marsik P."/>
            <person name="Pauperio F."/>
            <person name="Salvi D."/>
            <person name="Soler L."/>
            <person name="While G.M."/>
            <person name="Uller T."/>
            <person name="Font E."/>
            <person name="Andersson L."/>
            <person name="Carneiro M."/>
        </authorList>
    </citation>
    <scope>NUCLEOTIDE SEQUENCE</scope>
</reference>
<dbReference type="Pfam" id="PF00619">
    <property type="entry name" value="CARD"/>
    <property type="match status" value="1"/>
</dbReference>
<dbReference type="Gene3D" id="1.10.533.10">
    <property type="entry name" value="Death Domain, Fas"/>
    <property type="match status" value="2"/>
</dbReference>
<dbReference type="InterPro" id="IPR033516">
    <property type="entry name" value="CARD8/ASC/NALP1_CARD"/>
</dbReference>
<evidence type="ECO:0000313" key="10">
    <source>
        <dbReference type="Proteomes" id="UP000472272"/>
    </source>
</evidence>
<dbReference type="PROSITE" id="PS50824">
    <property type="entry name" value="DAPIN"/>
    <property type="match status" value="1"/>
</dbReference>
<comment type="subcellular location">
    <subcellularLocation>
        <location evidence="1">Inflammasome</location>
    </subcellularLocation>
</comment>
<evidence type="ECO:0000256" key="3">
    <source>
        <dbReference type="ARBA" id="ARBA00022588"/>
    </source>
</evidence>
<evidence type="ECO:0000259" key="8">
    <source>
        <dbReference type="PROSITE" id="PS50824"/>
    </source>
</evidence>
<dbReference type="FunFam" id="1.10.533.10:FF:000013">
    <property type="entry name" value="Apoptosis-associated speck-like protein containing a CARD"/>
    <property type="match status" value="1"/>
</dbReference>
<dbReference type="CDD" id="cd08330">
    <property type="entry name" value="CARD_ASC_NALP1"/>
    <property type="match status" value="1"/>
</dbReference>
<feature type="domain" description="CARD" evidence="7">
    <location>
        <begin position="109"/>
        <end position="189"/>
    </location>
</feature>
<proteinExistence type="predicted"/>
<evidence type="ECO:0000256" key="1">
    <source>
        <dbReference type="ARBA" id="ARBA00004110"/>
    </source>
</evidence>
<sequence length="189" mass="21536">LVRITHLCLLVTLKTLKESDLKQFKDKLSVFPFKEGYVSIPKGLLEEANLWELTELLLTYCAEDYSVEVVSEVLKAIECEPLPEWLFRCAPGPSGAQLPHSGPGNPPHLPRHREALIQRTIPVEPVLDSLHDSVLSEEQYQKITAKETNPDKMRELYKLVPSWDLQCKNKLYEALKAKNPHLVKDLEGQ</sequence>
<dbReference type="GO" id="GO:0061702">
    <property type="term" value="C:canonical inflammasome complex"/>
    <property type="evidence" value="ECO:0007669"/>
    <property type="project" value="UniProtKB-SubCell"/>
</dbReference>
<evidence type="ECO:0000256" key="4">
    <source>
        <dbReference type="ARBA" id="ARBA00022859"/>
    </source>
</evidence>
<keyword evidence="3" id="KW-0399">Innate immunity</keyword>
<dbReference type="GO" id="GO:0045087">
    <property type="term" value="P:innate immune response"/>
    <property type="evidence" value="ECO:0007669"/>
    <property type="project" value="UniProtKB-KW"/>
</dbReference>
<dbReference type="GO" id="GO:0042981">
    <property type="term" value="P:regulation of apoptotic process"/>
    <property type="evidence" value="ECO:0007669"/>
    <property type="project" value="InterPro"/>
</dbReference>
<protein>
    <recommendedName>
        <fullName evidence="11">CARD domain-containing protein</fullName>
    </recommendedName>
</protein>
<dbReference type="AlphaFoldDB" id="A0A670JMA8"/>
<accession>A0A670JMA8</accession>
<dbReference type="Pfam" id="PF02758">
    <property type="entry name" value="PYRIN"/>
    <property type="match status" value="1"/>
</dbReference>